<evidence type="ECO:0000313" key="1">
    <source>
        <dbReference type="EMBL" id="RLZ08326.1"/>
    </source>
</evidence>
<dbReference type="AlphaFoldDB" id="A0A3L9M8Q4"/>
<organism evidence="1 2">
    <name type="scientific">Faecalibacter macacae</name>
    <dbReference type="NCBI Taxonomy" id="1859289"/>
    <lineage>
        <taxon>Bacteria</taxon>
        <taxon>Pseudomonadati</taxon>
        <taxon>Bacteroidota</taxon>
        <taxon>Flavobacteriia</taxon>
        <taxon>Flavobacteriales</taxon>
        <taxon>Weeksellaceae</taxon>
        <taxon>Faecalibacter</taxon>
    </lineage>
</organism>
<comment type="caution">
    <text evidence="1">The sequence shown here is derived from an EMBL/GenBank/DDBJ whole genome shotgun (WGS) entry which is preliminary data.</text>
</comment>
<dbReference type="Proteomes" id="UP000275348">
    <property type="component" value="Unassembled WGS sequence"/>
</dbReference>
<sequence>MGQEFVVNTPNGVIVRDSPNGKKVGKLFNGTKLTVEKKLAAFSVTDNGKIIDGNWVKVKIDPSNFEFNEDLNSSYDLDKLYLFDGFITSLEDYLNEKELIISKYSALKNYYLAKDYNVFALKGDFFGDGIQDDLFRMIDENGSVRIIILNHQQDGSKIYGLGGLKDPFSINDYDFGVLSKVPKGTTLWSNYDDDFRELKDVPKNELVKLNYDAIYVHNAEACGGGYIFWKNNKWNWLQQE</sequence>
<name>A0A3L9M8Q4_9FLAO</name>
<dbReference type="Gene3D" id="2.30.30.40">
    <property type="entry name" value="SH3 Domains"/>
    <property type="match status" value="1"/>
</dbReference>
<reference evidence="1 2" key="1">
    <citation type="submission" date="2018-10" db="EMBL/GenBank/DDBJ databases">
        <authorList>
            <person name="Chen X."/>
        </authorList>
    </citation>
    <scope>NUCLEOTIDE SEQUENCE [LARGE SCALE GENOMIC DNA]</scope>
    <source>
        <strain evidence="1 2">YIM 102668</strain>
    </source>
</reference>
<evidence type="ECO:0000313" key="2">
    <source>
        <dbReference type="Proteomes" id="UP000275348"/>
    </source>
</evidence>
<dbReference type="OrthoDB" id="5984340at2"/>
<evidence type="ECO:0008006" key="3">
    <source>
        <dbReference type="Google" id="ProtNLM"/>
    </source>
</evidence>
<accession>A0A3L9M8Q4</accession>
<proteinExistence type="predicted"/>
<dbReference type="EMBL" id="RDOJ01000014">
    <property type="protein sequence ID" value="RLZ08326.1"/>
    <property type="molecule type" value="Genomic_DNA"/>
</dbReference>
<protein>
    <recommendedName>
        <fullName evidence="3">SH3 domain-containing protein</fullName>
    </recommendedName>
</protein>
<keyword evidence="2" id="KW-1185">Reference proteome</keyword>
<gene>
    <name evidence="1" type="ORF">EAH69_10350</name>
</gene>